<evidence type="ECO:0000313" key="2">
    <source>
        <dbReference type="Proteomes" id="UP000823674"/>
    </source>
</evidence>
<keyword evidence="2" id="KW-1185">Reference proteome</keyword>
<sequence>VGFVALANEAKTLIIISASVAYNIVHFESKRQTLFDISHSLFQTKDHTNLEYFFSVKFIGILSCRVFDIWHPIALRMHFPQHQRFHDLLPFLPETSSSDLKGHVLTRMVFWFSSRSSSNLYNIVYFEPKK</sequence>
<accession>A0ABQ7L284</accession>
<organism evidence="1 2">
    <name type="scientific">Brassica rapa subsp. trilocularis</name>
    <dbReference type="NCBI Taxonomy" id="1813537"/>
    <lineage>
        <taxon>Eukaryota</taxon>
        <taxon>Viridiplantae</taxon>
        <taxon>Streptophyta</taxon>
        <taxon>Embryophyta</taxon>
        <taxon>Tracheophyta</taxon>
        <taxon>Spermatophyta</taxon>
        <taxon>Magnoliopsida</taxon>
        <taxon>eudicotyledons</taxon>
        <taxon>Gunneridae</taxon>
        <taxon>Pentapetalae</taxon>
        <taxon>rosids</taxon>
        <taxon>malvids</taxon>
        <taxon>Brassicales</taxon>
        <taxon>Brassicaceae</taxon>
        <taxon>Brassiceae</taxon>
        <taxon>Brassica</taxon>
    </lineage>
</organism>
<gene>
    <name evidence="1" type="primary">A07p025000.1_BraROA</name>
    <name evidence="1" type="ORF">IGI04_027228</name>
</gene>
<feature type="non-terminal residue" evidence="1">
    <location>
        <position position="1"/>
    </location>
</feature>
<name>A0ABQ7L284_BRACM</name>
<evidence type="ECO:0000313" key="1">
    <source>
        <dbReference type="EMBL" id="KAG5379386.1"/>
    </source>
</evidence>
<dbReference type="EMBL" id="JADBGQ010000009">
    <property type="protein sequence ID" value="KAG5379386.1"/>
    <property type="molecule type" value="Genomic_DNA"/>
</dbReference>
<comment type="caution">
    <text evidence="1">The sequence shown here is derived from an EMBL/GenBank/DDBJ whole genome shotgun (WGS) entry which is preliminary data.</text>
</comment>
<feature type="non-terminal residue" evidence="1">
    <location>
        <position position="130"/>
    </location>
</feature>
<protein>
    <submittedName>
        <fullName evidence="1">Uncharacterized protein</fullName>
    </submittedName>
</protein>
<dbReference type="Proteomes" id="UP000823674">
    <property type="component" value="Chromosome A07"/>
</dbReference>
<reference evidence="1 2" key="1">
    <citation type="submission" date="2021-03" db="EMBL/GenBank/DDBJ databases">
        <authorList>
            <person name="King G.J."/>
            <person name="Bancroft I."/>
            <person name="Baten A."/>
            <person name="Bloomfield J."/>
            <person name="Borpatragohain P."/>
            <person name="He Z."/>
            <person name="Irish N."/>
            <person name="Irwin J."/>
            <person name="Liu K."/>
            <person name="Mauleon R.P."/>
            <person name="Moore J."/>
            <person name="Morris R."/>
            <person name="Ostergaard L."/>
            <person name="Wang B."/>
            <person name="Wells R."/>
        </authorList>
    </citation>
    <scope>NUCLEOTIDE SEQUENCE [LARGE SCALE GENOMIC DNA]</scope>
    <source>
        <strain evidence="1">R-o-18</strain>
        <tissue evidence="1">Leaf</tissue>
    </source>
</reference>
<proteinExistence type="predicted"/>